<sequence length="426" mass="46740">MDIQTEKYFDGCVEAIRRLVRIDSAQAAPLPGMPFGKGAADALDEFLRLAREMGFETKNYDNYVGEVLFGEGEEFAVLAHLDVVPAGGGWTHPPFGGEIEDGKLYGRGTMDDKGPAVITLFCMKALKDAGFSPRRKIKLIVGCNEENGWECIAHYNKCAHMPDEGFSPDADFPVIRAEKGILQFRMDFPVRKAPFTALYGGERPNMVCALAAAEGAEFDPARAEKCGVVQEGGKLVARGRAAHASTPDEGENALQKLLAYFAPDDEEIAKAYDVLFKDALGLKKFCDDTGHLTMSPNVAEFKDGKLRITTDIRYPATMKREEVTAVLDTARSPYELLHCQEPLYNDEHCFLISTLRRVYEEKTGRSGAPVAIGGGTYARALKNGAGFGPQFPGEPSTIHQCDEYITLGNVRRLLDIYAAAIFELTK</sequence>
<comment type="caution">
    <text evidence="9">The sequence shown here is derived from an EMBL/GenBank/DDBJ whole genome shotgun (WGS) entry which is preliminary data.</text>
</comment>
<dbReference type="EMBL" id="DXCF01000021">
    <property type="protein sequence ID" value="HIZ09626.1"/>
    <property type="molecule type" value="Genomic_DNA"/>
</dbReference>
<accession>A0A9D2IIC1</accession>
<keyword evidence="3" id="KW-0645">Protease</keyword>
<name>A0A9D2IIC1_9FIRM</name>
<evidence type="ECO:0000256" key="8">
    <source>
        <dbReference type="ARBA" id="ARBA00023049"/>
    </source>
</evidence>
<organism evidence="9 10">
    <name type="scientific">Candidatus Borkfalkia avicola</name>
    <dbReference type="NCBI Taxonomy" id="2838503"/>
    <lineage>
        <taxon>Bacteria</taxon>
        <taxon>Bacillati</taxon>
        <taxon>Bacillota</taxon>
        <taxon>Clostridia</taxon>
        <taxon>Christensenellales</taxon>
        <taxon>Christensenellaceae</taxon>
        <taxon>Candidatus Borkfalkia</taxon>
    </lineage>
</organism>
<reference evidence="9" key="1">
    <citation type="journal article" date="2021" name="PeerJ">
        <title>Extensive microbial diversity within the chicken gut microbiome revealed by metagenomics and culture.</title>
        <authorList>
            <person name="Gilroy R."/>
            <person name="Ravi A."/>
            <person name="Getino M."/>
            <person name="Pursley I."/>
            <person name="Horton D.L."/>
            <person name="Alikhan N.F."/>
            <person name="Baker D."/>
            <person name="Gharbi K."/>
            <person name="Hall N."/>
            <person name="Watson M."/>
            <person name="Adriaenssens E.M."/>
            <person name="Foster-Nyarko E."/>
            <person name="Jarju S."/>
            <person name="Secka A."/>
            <person name="Antonio M."/>
            <person name="Oren A."/>
            <person name="Chaudhuri R.R."/>
            <person name="La Ragione R."/>
            <person name="Hildebrand F."/>
            <person name="Pallen M.J."/>
        </authorList>
    </citation>
    <scope>NUCLEOTIDE SEQUENCE</scope>
    <source>
        <strain evidence="9">CHK192-19661</strain>
    </source>
</reference>
<dbReference type="InterPro" id="IPR036264">
    <property type="entry name" value="Bact_exopeptidase_dim_dom"/>
</dbReference>
<dbReference type="InterPro" id="IPR010964">
    <property type="entry name" value="M20A_pepV-rel"/>
</dbReference>
<evidence type="ECO:0000256" key="3">
    <source>
        <dbReference type="ARBA" id="ARBA00022670"/>
    </source>
</evidence>
<reference evidence="9" key="2">
    <citation type="submission" date="2021-04" db="EMBL/GenBank/DDBJ databases">
        <authorList>
            <person name="Gilroy R."/>
        </authorList>
    </citation>
    <scope>NUCLEOTIDE SEQUENCE</scope>
    <source>
        <strain evidence="9">CHK192-19661</strain>
    </source>
</reference>
<evidence type="ECO:0000256" key="4">
    <source>
        <dbReference type="ARBA" id="ARBA00022723"/>
    </source>
</evidence>
<keyword evidence="8" id="KW-0482">Metalloprotease</keyword>
<dbReference type="GO" id="GO:0008777">
    <property type="term" value="F:acetylornithine deacetylase activity"/>
    <property type="evidence" value="ECO:0007669"/>
    <property type="project" value="TreeGrafter"/>
</dbReference>
<comment type="similarity">
    <text evidence="2">Belongs to the peptidase M20A family.</text>
</comment>
<dbReference type="EC" id="3.4.13.-" evidence="9"/>
<evidence type="ECO:0000256" key="1">
    <source>
        <dbReference type="ARBA" id="ARBA00001947"/>
    </source>
</evidence>
<gene>
    <name evidence="9" type="ORF">H9726_03970</name>
</gene>
<dbReference type="SUPFAM" id="SSF53187">
    <property type="entry name" value="Zn-dependent exopeptidases"/>
    <property type="match status" value="1"/>
</dbReference>
<keyword evidence="7 9" id="KW-0224">Dipeptidase</keyword>
<dbReference type="Pfam" id="PF01546">
    <property type="entry name" value="Peptidase_M20"/>
    <property type="match status" value="1"/>
</dbReference>
<proteinExistence type="inferred from homology"/>
<evidence type="ECO:0000256" key="2">
    <source>
        <dbReference type="ARBA" id="ARBA00006247"/>
    </source>
</evidence>
<evidence type="ECO:0000256" key="7">
    <source>
        <dbReference type="ARBA" id="ARBA00022997"/>
    </source>
</evidence>
<dbReference type="Proteomes" id="UP000824025">
    <property type="component" value="Unassembled WGS sequence"/>
</dbReference>
<dbReference type="Gene3D" id="3.40.630.10">
    <property type="entry name" value="Zn peptidases"/>
    <property type="match status" value="1"/>
</dbReference>
<dbReference type="InterPro" id="IPR050072">
    <property type="entry name" value="Peptidase_M20A"/>
</dbReference>
<dbReference type="GO" id="GO:0008270">
    <property type="term" value="F:zinc ion binding"/>
    <property type="evidence" value="ECO:0007669"/>
    <property type="project" value="InterPro"/>
</dbReference>
<evidence type="ECO:0000256" key="6">
    <source>
        <dbReference type="ARBA" id="ARBA00022833"/>
    </source>
</evidence>
<keyword evidence="4" id="KW-0479">Metal-binding</keyword>
<dbReference type="GO" id="GO:0006508">
    <property type="term" value="P:proteolysis"/>
    <property type="evidence" value="ECO:0007669"/>
    <property type="project" value="UniProtKB-KW"/>
</dbReference>
<dbReference type="GO" id="GO:0006526">
    <property type="term" value="P:L-arginine biosynthetic process"/>
    <property type="evidence" value="ECO:0007669"/>
    <property type="project" value="TreeGrafter"/>
</dbReference>
<evidence type="ECO:0000256" key="5">
    <source>
        <dbReference type="ARBA" id="ARBA00022801"/>
    </source>
</evidence>
<dbReference type="NCBIfam" id="TIGR01887">
    <property type="entry name" value="dipeptidaselike"/>
    <property type="match status" value="1"/>
</dbReference>
<dbReference type="PANTHER" id="PTHR43808">
    <property type="entry name" value="ACETYLORNITHINE DEACETYLASE"/>
    <property type="match status" value="1"/>
</dbReference>
<dbReference type="Gene3D" id="3.30.70.360">
    <property type="match status" value="2"/>
</dbReference>
<comment type="cofactor">
    <cofactor evidence="1">
        <name>Zn(2+)</name>
        <dbReference type="ChEBI" id="CHEBI:29105"/>
    </cofactor>
</comment>
<dbReference type="InterPro" id="IPR002933">
    <property type="entry name" value="Peptidase_M20"/>
</dbReference>
<dbReference type="GO" id="GO:0008237">
    <property type="term" value="F:metallopeptidase activity"/>
    <property type="evidence" value="ECO:0007669"/>
    <property type="project" value="UniProtKB-KW"/>
</dbReference>
<evidence type="ECO:0000313" key="10">
    <source>
        <dbReference type="Proteomes" id="UP000824025"/>
    </source>
</evidence>
<keyword evidence="6" id="KW-0862">Zinc</keyword>
<dbReference type="GO" id="GO:0016805">
    <property type="term" value="F:dipeptidase activity"/>
    <property type="evidence" value="ECO:0007669"/>
    <property type="project" value="UniProtKB-KW"/>
</dbReference>
<keyword evidence="5 9" id="KW-0378">Hydrolase</keyword>
<dbReference type="PANTHER" id="PTHR43808:SF31">
    <property type="entry name" value="N-ACETYL-L-CITRULLINE DEACETYLASE"/>
    <property type="match status" value="1"/>
</dbReference>
<dbReference type="AlphaFoldDB" id="A0A9D2IIC1"/>
<dbReference type="SUPFAM" id="SSF55031">
    <property type="entry name" value="Bacterial exopeptidase dimerisation domain"/>
    <property type="match status" value="1"/>
</dbReference>
<protein>
    <submittedName>
        <fullName evidence="9">Sapep family Mn(2+)-dependent dipeptidase</fullName>
        <ecNumber evidence="9">3.4.13.-</ecNumber>
    </submittedName>
</protein>
<evidence type="ECO:0000313" key="9">
    <source>
        <dbReference type="EMBL" id="HIZ09626.1"/>
    </source>
</evidence>